<proteinExistence type="predicted"/>
<dbReference type="SUPFAM" id="SSF55729">
    <property type="entry name" value="Acyl-CoA N-acyltransferases (Nat)"/>
    <property type="match status" value="1"/>
</dbReference>
<gene>
    <name evidence="4" type="ORF">SAMN06295970_12311</name>
</gene>
<dbReference type="RefSeq" id="WP_283444636.1">
    <property type="nucleotide sequence ID" value="NZ_FXUL01000023.1"/>
</dbReference>
<name>A0ABY1QNI9_9BURK</name>
<dbReference type="InterPro" id="IPR016181">
    <property type="entry name" value="Acyl_CoA_acyltransferase"/>
</dbReference>
<dbReference type="PANTHER" id="PTHR43877:SF1">
    <property type="entry name" value="ACETYLTRANSFERASE"/>
    <property type="match status" value="1"/>
</dbReference>
<dbReference type="InterPro" id="IPR050832">
    <property type="entry name" value="Bact_Acetyltransf"/>
</dbReference>
<accession>A0ABY1QNI9</accession>
<dbReference type="PANTHER" id="PTHR43877">
    <property type="entry name" value="AMINOALKYLPHOSPHONATE N-ACETYLTRANSFERASE-RELATED-RELATED"/>
    <property type="match status" value="1"/>
</dbReference>
<dbReference type="PROSITE" id="PS51186">
    <property type="entry name" value="GNAT"/>
    <property type="match status" value="1"/>
</dbReference>
<feature type="domain" description="N-acetyltransferase" evidence="3">
    <location>
        <begin position="3"/>
        <end position="158"/>
    </location>
</feature>
<reference evidence="4 5" key="1">
    <citation type="submission" date="2017-05" db="EMBL/GenBank/DDBJ databases">
        <authorList>
            <person name="Varghese N."/>
            <person name="Submissions S."/>
        </authorList>
    </citation>
    <scope>NUCLEOTIDE SEQUENCE [LARGE SCALE GENOMIC DNA]</scope>
    <source>
        <strain evidence="4 5">DSM 26001</strain>
    </source>
</reference>
<comment type="caution">
    <text evidence="4">The sequence shown here is derived from an EMBL/GenBank/DDBJ whole genome shotgun (WGS) entry which is preliminary data.</text>
</comment>
<keyword evidence="2" id="KW-0012">Acyltransferase</keyword>
<keyword evidence="1" id="KW-0808">Transferase</keyword>
<evidence type="ECO:0000313" key="5">
    <source>
        <dbReference type="Proteomes" id="UP001158049"/>
    </source>
</evidence>
<dbReference type="Pfam" id="PF00583">
    <property type="entry name" value="Acetyltransf_1"/>
    <property type="match status" value="1"/>
</dbReference>
<sequence length="159" mass="17366">MDLLLQEATLADAALIAAMTRQAWSGRVAPSSSGHGESEERVAADLQAGGGLILMIDEAPAGSVRWLPADGESAVWEIVRMGILPAWRGRQLSEHLLEAVIHQAQQSDIAELRLAVRHDQPRLLDLYAAYGFELAPELEYAHANPAEPAPVMMRRVLKR</sequence>
<dbReference type="Proteomes" id="UP001158049">
    <property type="component" value="Unassembled WGS sequence"/>
</dbReference>
<dbReference type="InterPro" id="IPR000182">
    <property type="entry name" value="GNAT_dom"/>
</dbReference>
<protein>
    <submittedName>
        <fullName evidence="4">Acetyltransferase (GNAT) family protein</fullName>
    </submittedName>
</protein>
<dbReference type="EMBL" id="FXUL01000023">
    <property type="protein sequence ID" value="SMP75635.1"/>
    <property type="molecule type" value="Genomic_DNA"/>
</dbReference>
<evidence type="ECO:0000256" key="2">
    <source>
        <dbReference type="ARBA" id="ARBA00023315"/>
    </source>
</evidence>
<evidence type="ECO:0000259" key="3">
    <source>
        <dbReference type="PROSITE" id="PS51186"/>
    </source>
</evidence>
<dbReference type="Gene3D" id="3.40.630.30">
    <property type="match status" value="1"/>
</dbReference>
<evidence type="ECO:0000313" key="4">
    <source>
        <dbReference type="EMBL" id="SMP75635.1"/>
    </source>
</evidence>
<dbReference type="CDD" id="cd04301">
    <property type="entry name" value="NAT_SF"/>
    <property type="match status" value="1"/>
</dbReference>
<keyword evidence="5" id="KW-1185">Reference proteome</keyword>
<evidence type="ECO:0000256" key="1">
    <source>
        <dbReference type="ARBA" id="ARBA00022679"/>
    </source>
</evidence>
<organism evidence="4 5">
    <name type="scientific">Noviherbaspirillum suwonense</name>
    <dbReference type="NCBI Taxonomy" id="1224511"/>
    <lineage>
        <taxon>Bacteria</taxon>
        <taxon>Pseudomonadati</taxon>
        <taxon>Pseudomonadota</taxon>
        <taxon>Betaproteobacteria</taxon>
        <taxon>Burkholderiales</taxon>
        <taxon>Oxalobacteraceae</taxon>
        <taxon>Noviherbaspirillum</taxon>
    </lineage>
</organism>